<accession>A0A813HC94</accession>
<keyword evidence="1" id="KW-0472">Membrane</keyword>
<keyword evidence="1" id="KW-1133">Transmembrane helix</keyword>
<feature type="transmembrane region" description="Helical" evidence="1">
    <location>
        <begin position="21"/>
        <end position="40"/>
    </location>
</feature>
<sequence length="125" mass="14696">MVGFEGYFWRFGVHFDKQIQIHDLIISSLLMLYLFGSFFLLRNSNAAVACLLLTGLSTSFKSVSYEEFHGFRWRWARWRGWRVWETAKWAPTRKRHEAFLETDGGSSAWASTTRLRHLPSPQHVV</sequence>
<dbReference type="EMBL" id="CAJNNV010031267">
    <property type="protein sequence ID" value="CAE8635296.1"/>
    <property type="molecule type" value="Genomic_DNA"/>
</dbReference>
<reference evidence="2" key="1">
    <citation type="submission" date="2021-02" db="EMBL/GenBank/DDBJ databases">
        <authorList>
            <person name="Dougan E. K."/>
            <person name="Rhodes N."/>
            <person name="Thang M."/>
            <person name="Chan C."/>
        </authorList>
    </citation>
    <scope>NUCLEOTIDE SEQUENCE</scope>
</reference>
<evidence type="ECO:0000313" key="2">
    <source>
        <dbReference type="EMBL" id="CAE8635296.1"/>
    </source>
</evidence>
<dbReference type="AlphaFoldDB" id="A0A813HC94"/>
<keyword evidence="3" id="KW-1185">Reference proteome</keyword>
<evidence type="ECO:0000256" key="1">
    <source>
        <dbReference type="SAM" id="Phobius"/>
    </source>
</evidence>
<proteinExistence type="predicted"/>
<keyword evidence="1" id="KW-0812">Transmembrane</keyword>
<organism evidence="2 3">
    <name type="scientific">Polarella glacialis</name>
    <name type="common">Dinoflagellate</name>
    <dbReference type="NCBI Taxonomy" id="89957"/>
    <lineage>
        <taxon>Eukaryota</taxon>
        <taxon>Sar</taxon>
        <taxon>Alveolata</taxon>
        <taxon>Dinophyceae</taxon>
        <taxon>Suessiales</taxon>
        <taxon>Suessiaceae</taxon>
        <taxon>Polarella</taxon>
    </lineage>
</organism>
<name>A0A813HC94_POLGL</name>
<protein>
    <submittedName>
        <fullName evidence="2">Uncharacterized protein</fullName>
    </submittedName>
</protein>
<comment type="caution">
    <text evidence="2">The sequence shown here is derived from an EMBL/GenBank/DDBJ whole genome shotgun (WGS) entry which is preliminary data.</text>
</comment>
<dbReference type="Proteomes" id="UP000654075">
    <property type="component" value="Unassembled WGS sequence"/>
</dbReference>
<gene>
    <name evidence="2" type="ORF">PGLA1383_LOCUS50892</name>
</gene>
<evidence type="ECO:0000313" key="3">
    <source>
        <dbReference type="Proteomes" id="UP000654075"/>
    </source>
</evidence>